<reference evidence="2 3" key="1">
    <citation type="journal article" date="2018" name="J. Allergy Clin. Immunol.">
        <title>High-quality assembly of Dermatophagoides pteronyssinus genome and transcriptome reveals a wide range of novel allergens.</title>
        <authorList>
            <person name="Liu X.Y."/>
            <person name="Yang K.Y."/>
            <person name="Wang M.Q."/>
            <person name="Kwok J.S."/>
            <person name="Zeng X."/>
            <person name="Yang Z."/>
            <person name="Xiao X.J."/>
            <person name="Lau C.P."/>
            <person name="Li Y."/>
            <person name="Huang Z.M."/>
            <person name="Ba J.G."/>
            <person name="Yim A.K."/>
            <person name="Ouyang C.Y."/>
            <person name="Ngai S.M."/>
            <person name="Chan T.F."/>
            <person name="Leung E.L."/>
            <person name="Liu L."/>
            <person name="Liu Z.G."/>
            <person name="Tsui S.K."/>
        </authorList>
    </citation>
    <scope>NUCLEOTIDE SEQUENCE [LARGE SCALE GENOMIC DNA]</scope>
    <source>
        <strain evidence="2">Derp</strain>
    </source>
</reference>
<feature type="compositionally biased region" description="Polar residues" evidence="1">
    <location>
        <begin position="30"/>
        <end position="40"/>
    </location>
</feature>
<evidence type="ECO:0000313" key="3">
    <source>
        <dbReference type="Proteomes" id="UP000887458"/>
    </source>
</evidence>
<evidence type="ECO:0000313" key="2">
    <source>
        <dbReference type="EMBL" id="KAH9419078.1"/>
    </source>
</evidence>
<dbReference type="EMBL" id="NJHN03000060">
    <property type="protein sequence ID" value="KAH9419078.1"/>
    <property type="molecule type" value="Genomic_DNA"/>
</dbReference>
<protein>
    <submittedName>
        <fullName evidence="2">Uncharacterized protein</fullName>
    </submittedName>
</protein>
<keyword evidence="3" id="KW-1185">Reference proteome</keyword>
<proteinExistence type="predicted"/>
<gene>
    <name evidence="2" type="ORF">DERP_005580</name>
</gene>
<organism evidence="2 3">
    <name type="scientific">Dermatophagoides pteronyssinus</name>
    <name type="common">European house dust mite</name>
    <dbReference type="NCBI Taxonomy" id="6956"/>
    <lineage>
        <taxon>Eukaryota</taxon>
        <taxon>Metazoa</taxon>
        <taxon>Ecdysozoa</taxon>
        <taxon>Arthropoda</taxon>
        <taxon>Chelicerata</taxon>
        <taxon>Arachnida</taxon>
        <taxon>Acari</taxon>
        <taxon>Acariformes</taxon>
        <taxon>Sarcoptiformes</taxon>
        <taxon>Astigmata</taxon>
        <taxon>Psoroptidia</taxon>
        <taxon>Analgoidea</taxon>
        <taxon>Pyroglyphidae</taxon>
        <taxon>Dermatophagoidinae</taxon>
        <taxon>Dermatophagoides</taxon>
    </lineage>
</organism>
<comment type="caution">
    <text evidence="2">The sequence shown here is derived from an EMBL/GenBank/DDBJ whole genome shotgun (WGS) entry which is preliminary data.</text>
</comment>
<evidence type="ECO:0000256" key="1">
    <source>
        <dbReference type="SAM" id="MobiDB-lite"/>
    </source>
</evidence>
<reference evidence="2 3" key="2">
    <citation type="journal article" date="2022" name="Mol. Biol. Evol.">
        <title>Comparative Genomics Reveals Insights into the Divergent Evolution of Astigmatic Mites and Household Pest Adaptations.</title>
        <authorList>
            <person name="Xiong Q."/>
            <person name="Wan A.T."/>
            <person name="Liu X."/>
            <person name="Fung C.S."/>
            <person name="Xiao X."/>
            <person name="Malainual N."/>
            <person name="Hou J."/>
            <person name="Wang L."/>
            <person name="Wang M."/>
            <person name="Yang K.Y."/>
            <person name="Cui Y."/>
            <person name="Leung E.L."/>
            <person name="Nong W."/>
            <person name="Shin S.K."/>
            <person name="Au S.W."/>
            <person name="Jeong K.Y."/>
            <person name="Chew F.T."/>
            <person name="Hui J.H."/>
            <person name="Leung T.F."/>
            <person name="Tungtrongchitr A."/>
            <person name="Zhong N."/>
            <person name="Liu Z."/>
            <person name="Tsui S.K."/>
        </authorList>
    </citation>
    <scope>NUCLEOTIDE SEQUENCE [LARGE SCALE GENOMIC DNA]</scope>
    <source>
        <strain evidence="2">Derp</strain>
    </source>
</reference>
<feature type="region of interest" description="Disordered" evidence="1">
    <location>
        <begin position="1"/>
        <end position="63"/>
    </location>
</feature>
<sequence>MNKENFKRIYYPPPYDSSSQHESESSKVSNPKQTSPSKQSIKLPYPMTITPSASTRKTTDSGRGIMLMPDSNEQIMSLTRKMDKYQDDLKEIYESIYKQYCQMHYASDVNILNGIKVYNYMENFKLLIKKWKESSNQETNDFGYMKLDDQLRLILENLDKINQSDTSPMFPIVNCMKDKIRQTRKIKLTEFRNALKELFMNVRNACEANLKVEIDVYLRNENPTAQETRRYLQRLYDVTIKDELYKEIWKQLAARILYKKELKDYKE</sequence>
<dbReference type="Proteomes" id="UP000887458">
    <property type="component" value="Unassembled WGS sequence"/>
</dbReference>
<accession>A0ABQ8J8Z3</accession>
<name>A0ABQ8J8Z3_DERPT</name>